<organism evidence="1 2">
    <name type="scientific">Gossypium arboreum</name>
    <name type="common">Tree cotton</name>
    <name type="synonym">Gossypium nanking</name>
    <dbReference type="NCBI Taxonomy" id="29729"/>
    <lineage>
        <taxon>Eukaryota</taxon>
        <taxon>Viridiplantae</taxon>
        <taxon>Streptophyta</taxon>
        <taxon>Embryophyta</taxon>
        <taxon>Tracheophyta</taxon>
        <taxon>Spermatophyta</taxon>
        <taxon>Magnoliopsida</taxon>
        <taxon>eudicotyledons</taxon>
        <taxon>Gunneridae</taxon>
        <taxon>Pentapetalae</taxon>
        <taxon>rosids</taxon>
        <taxon>malvids</taxon>
        <taxon>Malvales</taxon>
        <taxon>Malvaceae</taxon>
        <taxon>Malvoideae</taxon>
        <taxon>Gossypium</taxon>
    </lineage>
</organism>
<protein>
    <recommendedName>
        <fullName evidence="3">Secreted protein</fullName>
    </recommendedName>
</protein>
<evidence type="ECO:0000313" key="1">
    <source>
        <dbReference type="EMBL" id="KAK5842735.1"/>
    </source>
</evidence>
<dbReference type="EMBL" id="JARKNE010000002">
    <property type="protein sequence ID" value="KAK5842735.1"/>
    <property type="molecule type" value="Genomic_DNA"/>
</dbReference>
<keyword evidence="2" id="KW-1185">Reference proteome</keyword>
<evidence type="ECO:0008006" key="3">
    <source>
        <dbReference type="Google" id="ProtNLM"/>
    </source>
</evidence>
<name>A0ABR0QU04_GOSAR</name>
<proteinExistence type="predicted"/>
<evidence type="ECO:0000313" key="2">
    <source>
        <dbReference type="Proteomes" id="UP001358586"/>
    </source>
</evidence>
<reference evidence="1 2" key="1">
    <citation type="submission" date="2023-03" db="EMBL/GenBank/DDBJ databases">
        <title>WGS of Gossypium arboreum.</title>
        <authorList>
            <person name="Yu D."/>
        </authorList>
    </citation>
    <scope>NUCLEOTIDE SEQUENCE [LARGE SCALE GENOMIC DNA]</scope>
    <source>
        <tissue evidence="1">Leaf</tissue>
    </source>
</reference>
<accession>A0ABR0QU04</accession>
<gene>
    <name evidence="1" type="ORF">PVK06_005123</name>
</gene>
<dbReference type="Proteomes" id="UP001358586">
    <property type="component" value="Chromosome 2"/>
</dbReference>
<sequence length="129" mass="14598">MPVWFARVVHTPRLALPVRATWSGPKPTHSCGMLVWAHTLAWPRCPIWPSPCGPYCHTHTITRLCLTHSHALVKHTFVSRRQPATQLGTCSCGFDSMLFLLSPKFNFLRFGNTPVTISMQKHSRATQHL</sequence>
<comment type="caution">
    <text evidence="1">The sequence shown here is derived from an EMBL/GenBank/DDBJ whole genome shotgun (WGS) entry which is preliminary data.</text>
</comment>